<dbReference type="AlphaFoldDB" id="A0A8T4CC37"/>
<dbReference type="InterPro" id="IPR029032">
    <property type="entry name" value="AhpD-like"/>
</dbReference>
<dbReference type="PANTHER" id="PTHR33930:SF2">
    <property type="entry name" value="BLR3452 PROTEIN"/>
    <property type="match status" value="1"/>
</dbReference>
<dbReference type="PANTHER" id="PTHR33930">
    <property type="entry name" value="ALKYL HYDROPEROXIDE REDUCTASE AHPD"/>
    <property type="match status" value="1"/>
</dbReference>
<comment type="caution">
    <text evidence="2">The sequence shown here is derived from an EMBL/GenBank/DDBJ whole genome shotgun (WGS) entry which is preliminary data.</text>
</comment>
<evidence type="ECO:0000313" key="2">
    <source>
        <dbReference type="EMBL" id="MBM3282498.1"/>
    </source>
</evidence>
<sequence length="106" mass="11465">MTELFYNDYLKASEKYKQNAGAANEAYAAWKTQVMAAGALDKKTKELMALTAACAIQCEYCIDSHAQKAKAYGATEKEVAEAIMVAAIVKAGTAISYGVKALEHYE</sequence>
<dbReference type="Pfam" id="PF02627">
    <property type="entry name" value="CMD"/>
    <property type="match status" value="1"/>
</dbReference>
<feature type="domain" description="Carboxymuconolactone decarboxylase-like" evidence="1">
    <location>
        <begin position="24"/>
        <end position="103"/>
    </location>
</feature>
<protein>
    <submittedName>
        <fullName evidence="2">Carboxymuconolactone decarboxylase family protein</fullName>
    </submittedName>
</protein>
<reference evidence="2" key="1">
    <citation type="submission" date="2019-03" db="EMBL/GenBank/DDBJ databases">
        <title>Lake Tanganyika Metagenome-Assembled Genomes (MAGs).</title>
        <authorList>
            <person name="Tran P."/>
        </authorList>
    </citation>
    <scope>NUCLEOTIDE SEQUENCE</scope>
    <source>
        <strain evidence="2">M_DeepCast_50m_m2_156</strain>
    </source>
</reference>
<name>A0A8T4CC37_9ARCH</name>
<gene>
    <name evidence="2" type="ORF">FJY86_04135</name>
</gene>
<organism evidence="2 3">
    <name type="scientific">Candidatus Iainarchaeum sp</name>
    <dbReference type="NCBI Taxonomy" id="3101447"/>
    <lineage>
        <taxon>Archaea</taxon>
        <taxon>Candidatus Iainarchaeota</taxon>
        <taxon>Candidatus Iainarchaeia</taxon>
        <taxon>Candidatus Iainarchaeales</taxon>
        <taxon>Candidatus Iainarchaeaceae</taxon>
        <taxon>Candidatus Iainarchaeum</taxon>
    </lineage>
</organism>
<dbReference type="NCBIfam" id="TIGR00778">
    <property type="entry name" value="ahpD_dom"/>
    <property type="match status" value="1"/>
</dbReference>
<dbReference type="InterPro" id="IPR003779">
    <property type="entry name" value="CMD-like"/>
</dbReference>
<dbReference type="Proteomes" id="UP000774699">
    <property type="component" value="Unassembled WGS sequence"/>
</dbReference>
<dbReference type="SUPFAM" id="SSF69118">
    <property type="entry name" value="AhpD-like"/>
    <property type="match status" value="1"/>
</dbReference>
<proteinExistence type="predicted"/>
<dbReference type="Gene3D" id="1.20.1290.10">
    <property type="entry name" value="AhpD-like"/>
    <property type="match status" value="1"/>
</dbReference>
<evidence type="ECO:0000313" key="3">
    <source>
        <dbReference type="Proteomes" id="UP000774699"/>
    </source>
</evidence>
<dbReference type="InterPro" id="IPR004675">
    <property type="entry name" value="AhpD_core"/>
</dbReference>
<evidence type="ECO:0000259" key="1">
    <source>
        <dbReference type="Pfam" id="PF02627"/>
    </source>
</evidence>
<dbReference type="EMBL" id="VGJJ01000037">
    <property type="protein sequence ID" value="MBM3282498.1"/>
    <property type="molecule type" value="Genomic_DNA"/>
</dbReference>
<accession>A0A8T4CC37</accession>
<dbReference type="GO" id="GO:0051920">
    <property type="term" value="F:peroxiredoxin activity"/>
    <property type="evidence" value="ECO:0007669"/>
    <property type="project" value="InterPro"/>
</dbReference>